<sequence length="592" mass="66471">MDVFNPKILDACIRDVASCLTDNQKADLLFYSAPSIRIDSYTRVIVENAMQSCLQIPKLSSEKIAKARILRARCRFAAGMHLSANEDLQAALAVEPDNPEATALLYQRSVTVEKLLSPLPRSKERLSNEIWTEIISYLQRRDLKTLLFVPHLISRIASQLLFKELDLHFGAISTSDNDVDLRHRSPSLAEEDTRYARRTADILSHIIVDHKFATGIRTLTIYALTEDKNGTMVFQIGILTNALLRLTNLRDVRIFASSTCIATISRVLNVTCPRLRGLSLYSSDCPTDLSFATFKHLAQFLYHAEGGSAAIVSKIIAQNSSLQTLSIRNKNWTLPSNTIAIRNLTRIDFSGHLPMNSQALADILTHGRQLECLTLGLNVDCASSSQVFRSMPRALPFLRHFAFTVHGVSSRIRDLDLFPSIAEFLRGRQQLQKLCLNAYDGDVQHIVGFDAALWGVLPSLLQLRTLEISYPSDLSPGLAAWLIPRNVRALTLTLNTLNSHMRDPSAFLDQLRPGVPPDLQYIGLTQIPVRNVALIVERGFPMVRVVRGYHDNMVLEMEQWPRRRAIYNAAEWLEWLGCEDALVSAQDSIFRG</sequence>
<evidence type="ECO:0000313" key="2">
    <source>
        <dbReference type="Proteomes" id="UP000054549"/>
    </source>
</evidence>
<organism evidence="1 2">
    <name type="scientific">Amanita muscaria (strain Koide BX008)</name>
    <dbReference type="NCBI Taxonomy" id="946122"/>
    <lineage>
        <taxon>Eukaryota</taxon>
        <taxon>Fungi</taxon>
        <taxon>Dikarya</taxon>
        <taxon>Basidiomycota</taxon>
        <taxon>Agaricomycotina</taxon>
        <taxon>Agaricomycetes</taxon>
        <taxon>Agaricomycetidae</taxon>
        <taxon>Agaricales</taxon>
        <taxon>Pluteineae</taxon>
        <taxon>Amanitaceae</taxon>
        <taxon>Amanita</taxon>
    </lineage>
</organism>
<reference evidence="1 2" key="1">
    <citation type="submission" date="2014-04" db="EMBL/GenBank/DDBJ databases">
        <title>Evolutionary Origins and Diversification of the Mycorrhizal Mutualists.</title>
        <authorList>
            <consortium name="DOE Joint Genome Institute"/>
            <consortium name="Mycorrhizal Genomics Consortium"/>
            <person name="Kohler A."/>
            <person name="Kuo A."/>
            <person name="Nagy L.G."/>
            <person name="Floudas D."/>
            <person name="Copeland A."/>
            <person name="Barry K.W."/>
            <person name="Cichocki N."/>
            <person name="Veneault-Fourrey C."/>
            <person name="LaButti K."/>
            <person name="Lindquist E.A."/>
            <person name="Lipzen A."/>
            <person name="Lundell T."/>
            <person name="Morin E."/>
            <person name="Murat C."/>
            <person name="Riley R."/>
            <person name="Ohm R."/>
            <person name="Sun H."/>
            <person name="Tunlid A."/>
            <person name="Henrissat B."/>
            <person name="Grigoriev I.V."/>
            <person name="Hibbett D.S."/>
            <person name="Martin F."/>
        </authorList>
    </citation>
    <scope>NUCLEOTIDE SEQUENCE [LARGE SCALE GENOMIC DNA]</scope>
    <source>
        <strain evidence="1 2">Koide BX008</strain>
    </source>
</reference>
<dbReference type="InterPro" id="IPR011990">
    <property type="entry name" value="TPR-like_helical_dom_sf"/>
</dbReference>
<keyword evidence="2" id="KW-1185">Reference proteome</keyword>
<dbReference type="AlphaFoldDB" id="A0A0C2T0H9"/>
<dbReference type="SUPFAM" id="SSF52047">
    <property type="entry name" value="RNI-like"/>
    <property type="match status" value="1"/>
</dbReference>
<dbReference type="EMBL" id="KN818226">
    <property type="protein sequence ID" value="KIL69310.1"/>
    <property type="molecule type" value="Genomic_DNA"/>
</dbReference>
<dbReference type="InParanoid" id="A0A0C2T0H9"/>
<proteinExistence type="predicted"/>
<accession>A0A0C2T0H9</accession>
<dbReference type="InterPro" id="IPR032675">
    <property type="entry name" value="LRR_dom_sf"/>
</dbReference>
<gene>
    <name evidence="1" type="ORF">M378DRAFT_157563</name>
</gene>
<evidence type="ECO:0000313" key="1">
    <source>
        <dbReference type="EMBL" id="KIL69310.1"/>
    </source>
</evidence>
<dbReference type="STRING" id="946122.A0A0C2T0H9"/>
<name>A0A0C2T0H9_AMAMK</name>
<dbReference type="Gene3D" id="3.80.10.10">
    <property type="entry name" value="Ribonuclease Inhibitor"/>
    <property type="match status" value="1"/>
</dbReference>
<protein>
    <submittedName>
        <fullName evidence="1">Uncharacterized protein</fullName>
    </submittedName>
</protein>
<dbReference type="OrthoDB" id="2685413at2759"/>
<dbReference type="SUPFAM" id="SSF48452">
    <property type="entry name" value="TPR-like"/>
    <property type="match status" value="1"/>
</dbReference>
<dbReference type="Proteomes" id="UP000054549">
    <property type="component" value="Unassembled WGS sequence"/>
</dbReference>
<dbReference type="HOGENOM" id="CLU_019184_0_0_1"/>